<sequence>MLDDMIIHGKNGQPKKRASLAYRFASELQESVNVEALFKSLMSQEVPVRLGNVLGSSFKLGKRLQIATKTQKVPVSPEAMQMKSIELSISSAEYGINPLEMKM</sequence>
<evidence type="ECO:0000313" key="2">
    <source>
        <dbReference type="EMBL" id="KAF9504840.1"/>
    </source>
</evidence>
<dbReference type="AlphaFoldDB" id="A0A9P6AGD1"/>
<name>A0A9P6AGD1_9AGAM</name>
<dbReference type="Proteomes" id="UP000886523">
    <property type="component" value="Unassembled WGS sequence"/>
</dbReference>
<dbReference type="Pfam" id="PF13352">
    <property type="entry name" value="DUF4100"/>
    <property type="match status" value="1"/>
</dbReference>
<feature type="domain" description="DUF4100" evidence="1">
    <location>
        <begin position="15"/>
        <end position="72"/>
    </location>
</feature>
<reference evidence="2" key="1">
    <citation type="journal article" date="2020" name="Nat. Commun.">
        <title>Large-scale genome sequencing of mycorrhizal fungi provides insights into the early evolution of symbiotic traits.</title>
        <authorList>
            <person name="Miyauchi S."/>
            <person name="Kiss E."/>
            <person name="Kuo A."/>
            <person name="Drula E."/>
            <person name="Kohler A."/>
            <person name="Sanchez-Garcia M."/>
            <person name="Morin E."/>
            <person name="Andreopoulos B."/>
            <person name="Barry K.W."/>
            <person name="Bonito G."/>
            <person name="Buee M."/>
            <person name="Carver A."/>
            <person name="Chen C."/>
            <person name="Cichocki N."/>
            <person name="Clum A."/>
            <person name="Culley D."/>
            <person name="Crous P.W."/>
            <person name="Fauchery L."/>
            <person name="Girlanda M."/>
            <person name="Hayes R.D."/>
            <person name="Keri Z."/>
            <person name="LaButti K."/>
            <person name="Lipzen A."/>
            <person name="Lombard V."/>
            <person name="Magnuson J."/>
            <person name="Maillard F."/>
            <person name="Murat C."/>
            <person name="Nolan M."/>
            <person name="Ohm R.A."/>
            <person name="Pangilinan J."/>
            <person name="Pereira M.F."/>
            <person name="Perotto S."/>
            <person name="Peter M."/>
            <person name="Pfister S."/>
            <person name="Riley R."/>
            <person name="Sitrit Y."/>
            <person name="Stielow J.B."/>
            <person name="Szollosi G."/>
            <person name="Zifcakova L."/>
            <person name="Stursova M."/>
            <person name="Spatafora J.W."/>
            <person name="Tedersoo L."/>
            <person name="Vaario L.M."/>
            <person name="Yamada A."/>
            <person name="Yan M."/>
            <person name="Wang P."/>
            <person name="Xu J."/>
            <person name="Bruns T."/>
            <person name="Baldrian P."/>
            <person name="Vilgalys R."/>
            <person name="Dunand C."/>
            <person name="Henrissat B."/>
            <person name="Grigoriev I.V."/>
            <person name="Hibbett D."/>
            <person name="Nagy L.G."/>
            <person name="Martin F.M."/>
        </authorList>
    </citation>
    <scope>NUCLEOTIDE SEQUENCE</scope>
    <source>
        <strain evidence="2">UP504</strain>
    </source>
</reference>
<accession>A0A9P6AGD1</accession>
<dbReference type="InterPro" id="IPR025165">
    <property type="entry name" value="DUF4100"/>
</dbReference>
<comment type="caution">
    <text evidence="2">The sequence shown here is derived from an EMBL/GenBank/DDBJ whole genome shotgun (WGS) entry which is preliminary data.</text>
</comment>
<dbReference type="OrthoDB" id="5535068at2759"/>
<dbReference type="EMBL" id="MU129189">
    <property type="protein sequence ID" value="KAF9504840.1"/>
    <property type="molecule type" value="Genomic_DNA"/>
</dbReference>
<gene>
    <name evidence="2" type="ORF">BS47DRAFT_1438302</name>
</gene>
<organism evidence="2 3">
    <name type="scientific">Hydnum rufescens UP504</name>
    <dbReference type="NCBI Taxonomy" id="1448309"/>
    <lineage>
        <taxon>Eukaryota</taxon>
        <taxon>Fungi</taxon>
        <taxon>Dikarya</taxon>
        <taxon>Basidiomycota</taxon>
        <taxon>Agaricomycotina</taxon>
        <taxon>Agaricomycetes</taxon>
        <taxon>Cantharellales</taxon>
        <taxon>Hydnaceae</taxon>
        <taxon>Hydnum</taxon>
    </lineage>
</organism>
<proteinExistence type="predicted"/>
<evidence type="ECO:0000313" key="3">
    <source>
        <dbReference type="Proteomes" id="UP000886523"/>
    </source>
</evidence>
<protein>
    <recommendedName>
        <fullName evidence="1">DUF4100 domain-containing protein</fullName>
    </recommendedName>
</protein>
<evidence type="ECO:0000259" key="1">
    <source>
        <dbReference type="Pfam" id="PF13352"/>
    </source>
</evidence>
<keyword evidence="3" id="KW-1185">Reference proteome</keyword>